<keyword evidence="1" id="KW-0175">Coiled coil</keyword>
<reference evidence="2" key="1">
    <citation type="journal article" date="2022" name="bioRxiv">
        <title>Sequencing and chromosome-scale assembly of the giantPleurodeles waltlgenome.</title>
        <authorList>
            <person name="Brown T."/>
            <person name="Elewa A."/>
            <person name="Iarovenko S."/>
            <person name="Subramanian E."/>
            <person name="Araus A.J."/>
            <person name="Petzold A."/>
            <person name="Susuki M."/>
            <person name="Suzuki K.-i.T."/>
            <person name="Hayashi T."/>
            <person name="Toyoda A."/>
            <person name="Oliveira C."/>
            <person name="Osipova E."/>
            <person name="Leigh N.D."/>
            <person name="Simon A."/>
            <person name="Yun M.H."/>
        </authorList>
    </citation>
    <scope>NUCLEOTIDE SEQUENCE</scope>
    <source>
        <strain evidence="2">20211129_DDA</strain>
        <tissue evidence="2">Liver</tissue>
    </source>
</reference>
<comment type="caution">
    <text evidence="2">The sequence shown here is derived from an EMBL/GenBank/DDBJ whole genome shotgun (WGS) entry which is preliminary data.</text>
</comment>
<dbReference type="AlphaFoldDB" id="A0AAV7WPE9"/>
<evidence type="ECO:0000313" key="2">
    <source>
        <dbReference type="EMBL" id="KAJ1214660.1"/>
    </source>
</evidence>
<keyword evidence="3" id="KW-1185">Reference proteome</keyword>
<dbReference type="Proteomes" id="UP001066276">
    <property type="component" value="Chromosome 1_1"/>
</dbReference>
<organism evidence="2 3">
    <name type="scientific">Pleurodeles waltl</name>
    <name type="common">Iberian ribbed newt</name>
    <dbReference type="NCBI Taxonomy" id="8319"/>
    <lineage>
        <taxon>Eukaryota</taxon>
        <taxon>Metazoa</taxon>
        <taxon>Chordata</taxon>
        <taxon>Craniata</taxon>
        <taxon>Vertebrata</taxon>
        <taxon>Euteleostomi</taxon>
        <taxon>Amphibia</taxon>
        <taxon>Batrachia</taxon>
        <taxon>Caudata</taxon>
        <taxon>Salamandroidea</taxon>
        <taxon>Salamandridae</taxon>
        <taxon>Pleurodelinae</taxon>
        <taxon>Pleurodeles</taxon>
    </lineage>
</organism>
<sequence>MEAFLDAQTMLTEQGSKILLLEPALMLTTHGGTTCKYTDLEDLEKCLNALEHLDGTDMHVTVLRTSLKCCEEVMDELTREVLEESNQVEEIMRKRNRDPKVTHWEP</sequence>
<evidence type="ECO:0000256" key="1">
    <source>
        <dbReference type="SAM" id="Coils"/>
    </source>
</evidence>
<proteinExistence type="predicted"/>
<gene>
    <name evidence="2" type="ORF">NDU88_002278</name>
</gene>
<dbReference type="EMBL" id="JANPWB010000001">
    <property type="protein sequence ID" value="KAJ1214660.1"/>
    <property type="molecule type" value="Genomic_DNA"/>
</dbReference>
<name>A0AAV7WPE9_PLEWA</name>
<feature type="coiled-coil region" evidence="1">
    <location>
        <begin position="67"/>
        <end position="94"/>
    </location>
</feature>
<protein>
    <submittedName>
        <fullName evidence="2">Uncharacterized protein</fullName>
    </submittedName>
</protein>
<evidence type="ECO:0000313" key="3">
    <source>
        <dbReference type="Proteomes" id="UP001066276"/>
    </source>
</evidence>
<accession>A0AAV7WPE9</accession>